<feature type="transmembrane region" description="Helical" evidence="1">
    <location>
        <begin position="35"/>
        <end position="57"/>
    </location>
</feature>
<feature type="transmembrane region" description="Helical" evidence="1">
    <location>
        <begin position="7"/>
        <end position="29"/>
    </location>
</feature>
<dbReference type="Proteomes" id="UP000305730">
    <property type="component" value="Unassembled WGS sequence"/>
</dbReference>
<reference evidence="3" key="3">
    <citation type="submission" date="2019-09" db="EMBL/GenBank/DDBJ databases">
        <title>Co-occurence of chitin degradation, pigmentation and bioactivity in marine Pseudoalteromonas.</title>
        <authorList>
            <person name="Sonnenschein E.C."/>
            <person name="Bech P.K."/>
        </authorList>
    </citation>
    <scope>NUCLEOTIDE SEQUENCE</scope>
    <source>
        <strain evidence="3">S2231</strain>
        <strain evidence="2 4">S2233</strain>
    </source>
</reference>
<feature type="transmembrane region" description="Helical" evidence="1">
    <location>
        <begin position="78"/>
        <end position="97"/>
    </location>
</feature>
<comment type="caution">
    <text evidence="3">The sequence shown here is derived from an EMBL/GenBank/DDBJ whole genome shotgun (WGS) entry which is preliminary data.</text>
</comment>
<name>A0A5S3XTC9_9GAMM</name>
<gene>
    <name evidence="3" type="ORF">CWB96_04940</name>
    <name evidence="2" type="ORF">CWB97_05805</name>
</gene>
<proteinExistence type="predicted"/>
<accession>A0A5S3XTC9</accession>
<evidence type="ECO:0000313" key="5">
    <source>
        <dbReference type="Proteomes" id="UP000307706"/>
    </source>
</evidence>
<evidence type="ECO:0000313" key="2">
    <source>
        <dbReference type="EMBL" id="TMP44723.1"/>
    </source>
</evidence>
<dbReference type="RefSeq" id="WP_138595680.1">
    <property type="nucleotide sequence ID" value="NZ_PNCK01000019.1"/>
</dbReference>
<reference evidence="5" key="2">
    <citation type="submission" date="2019-06" db="EMBL/GenBank/DDBJ databases">
        <title>Co-occurence of chitin degradation, pigmentation and bioactivity in marine Pseudoalteromonas.</title>
        <authorList>
            <person name="Sonnenschein E.C."/>
            <person name="Bech P.K."/>
        </authorList>
    </citation>
    <scope>NUCLEOTIDE SEQUENCE [LARGE SCALE GENOMIC DNA]</scope>
    <source>
        <strain evidence="5">S2231</strain>
    </source>
</reference>
<dbReference type="Proteomes" id="UP000307706">
    <property type="component" value="Unassembled WGS sequence"/>
</dbReference>
<dbReference type="EMBL" id="PNCK01000019">
    <property type="protein sequence ID" value="TMP44723.1"/>
    <property type="molecule type" value="Genomic_DNA"/>
</dbReference>
<evidence type="ECO:0000313" key="4">
    <source>
        <dbReference type="Proteomes" id="UP000305730"/>
    </source>
</evidence>
<keyword evidence="1" id="KW-0472">Membrane</keyword>
<sequence length="373" mass="42283">MLLFQSRVFIGALLLCAFLVMVVTSILLFSQRHDAAISVMHTMVGSMMALAIVWHAVKNRRMLFTYLNPFKKYQGKHSFSLALVLSLVTYVCISPYFNLKPAVSIYQFGQSLKAADKAQHIKETIYSEHRAKTPTSVGQTITIELKKGPYFMWPQYAFWLETLEGEFVQPLYVTRSIATNQFTNKVTKVNPEQVFNSHLMVGDNPIAQTALQGEQEPSTKDSRMRPESLPVFLHQLGKVSSSGYFLPTDNTLQIDGYSGATMMNNFIYHVQVAQKLAGKYRIRFEINHSFDYNTYYSSDRFPDDKVYSGDGYSAQPSVIYESVIDFSNPSELMKMQLVGHGHHSGKNGMLYKNTTKLTTALELVDRILVSHTL</sequence>
<evidence type="ECO:0000313" key="3">
    <source>
        <dbReference type="EMBL" id="TMP61097.1"/>
    </source>
</evidence>
<keyword evidence="1" id="KW-1133">Transmembrane helix</keyword>
<organism evidence="3 5">
    <name type="scientific">Pseudoalteromonas citrea</name>
    <dbReference type="NCBI Taxonomy" id="43655"/>
    <lineage>
        <taxon>Bacteria</taxon>
        <taxon>Pseudomonadati</taxon>
        <taxon>Pseudomonadota</taxon>
        <taxon>Gammaproteobacteria</taxon>
        <taxon>Alteromonadales</taxon>
        <taxon>Pseudoalteromonadaceae</taxon>
        <taxon>Pseudoalteromonas</taxon>
    </lineage>
</organism>
<keyword evidence="1" id="KW-0812">Transmembrane</keyword>
<evidence type="ECO:0000256" key="1">
    <source>
        <dbReference type="SAM" id="Phobius"/>
    </source>
</evidence>
<dbReference type="AlphaFoldDB" id="A0A5S3XTC9"/>
<reference evidence="4 5" key="1">
    <citation type="submission" date="2017-12" db="EMBL/GenBank/DDBJ databases">
        <authorList>
            <person name="Paulsen S."/>
            <person name="Gram L.K."/>
        </authorList>
    </citation>
    <scope>NUCLEOTIDE SEQUENCE [LARGE SCALE GENOMIC DNA]</scope>
    <source>
        <strain evidence="3 5">S2231</strain>
        <strain evidence="2 4">S2233</strain>
    </source>
</reference>
<protein>
    <recommendedName>
        <fullName evidence="6">DUF4405 domain-containing protein</fullName>
    </recommendedName>
</protein>
<dbReference type="EMBL" id="PNCL01000018">
    <property type="protein sequence ID" value="TMP61097.1"/>
    <property type="molecule type" value="Genomic_DNA"/>
</dbReference>
<evidence type="ECO:0008006" key="6">
    <source>
        <dbReference type="Google" id="ProtNLM"/>
    </source>
</evidence>
<dbReference type="OrthoDB" id="1027826at2"/>
<keyword evidence="4" id="KW-1185">Reference proteome</keyword>